<reference evidence="7 8" key="1">
    <citation type="submission" date="2020-04" db="EMBL/GenBank/DDBJ databases">
        <title>MicrobeNet Type strains.</title>
        <authorList>
            <person name="Nicholson A.C."/>
        </authorList>
    </citation>
    <scope>NUCLEOTIDE SEQUENCE [LARGE SCALE GENOMIC DNA]</scope>
    <source>
        <strain evidence="7 8">ATCC BAA-789</strain>
    </source>
</reference>
<organism evidence="7 8">
    <name type="scientific">Sanguibacter hominis ATCC BAA-789</name>
    <dbReference type="NCBI Taxonomy" id="1312740"/>
    <lineage>
        <taxon>Bacteria</taxon>
        <taxon>Bacillati</taxon>
        <taxon>Actinomycetota</taxon>
        <taxon>Actinomycetes</taxon>
        <taxon>Micrococcales</taxon>
        <taxon>Sanguibacteraceae</taxon>
        <taxon>Sanguibacter</taxon>
    </lineage>
</organism>
<dbReference type="InterPro" id="IPR001733">
    <property type="entry name" value="Peptidase_S26B"/>
</dbReference>
<dbReference type="Proteomes" id="UP000774283">
    <property type="component" value="Unassembled WGS sequence"/>
</dbReference>
<dbReference type="GO" id="GO:0006465">
    <property type="term" value="P:signal peptide processing"/>
    <property type="evidence" value="ECO:0007669"/>
    <property type="project" value="UniProtKB-UniRule"/>
</dbReference>
<sequence>MTATRATTPVLRFCAQVLLTAAAALGVASALLFVGTKAGVVATYYVTSGSMEPSFGAGDLLISRPISAADLAVGDVVTVQASDGYLVTHRVQEIADGADASSRAVILKGDANATPDPTPYLVDDVWQVAVAVPGGATFFAFLTTGLTPVFMIAAIIGVAGSLLMGPGPSRSPRRVAERAETELEPRPLVMWLPEPVAEPVP</sequence>
<comment type="caution">
    <text evidence="7">The sequence shown here is derived from an EMBL/GenBank/DDBJ whole genome shotgun (WGS) entry which is preliminary data.</text>
</comment>
<dbReference type="RefSeq" id="WP_168448320.1">
    <property type="nucleotide sequence ID" value="NZ_JAAXOW010000007.1"/>
</dbReference>
<evidence type="ECO:0000256" key="6">
    <source>
        <dbReference type="SAM" id="Phobius"/>
    </source>
</evidence>
<dbReference type="PANTHER" id="PTHR10806:SF6">
    <property type="entry name" value="SIGNAL PEPTIDASE COMPLEX CATALYTIC SUBUNIT SEC11"/>
    <property type="match status" value="1"/>
</dbReference>
<dbReference type="EMBL" id="JAAXOW010000007">
    <property type="protein sequence ID" value="NKX94246.1"/>
    <property type="molecule type" value="Genomic_DNA"/>
</dbReference>
<protein>
    <recommendedName>
        <fullName evidence="5">Signal peptidase I</fullName>
        <ecNumber evidence="5">3.4.21.89</ecNumber>
    </recommendedName>
</protein>
<proteinExistence type="predicted"/>
<keyword evidence="7" id="KW-0378">Hydrolase</keyword>
<name>A0A9X5FHB7_9MICO</name>
<dbReference type="CDD" id="cd06462">
    <property type="entry name" value="Peptidase_S24_S26"/>
    <property type="match status" value="1"/>
</dbReference>
<evidence type="ECO:0000256" key="1">
    <source>
        <dbReference type="ARBA" id="ARBA00004370"/>
    </source>
</evidence>
<evidence type="ECO:0000256" key="3">
    <source>
        <dbReference type="ARBA" id="ARBA00022989"/>
    </source>
</evidence>
<dbReference type="PANTHER" id="PTHR10806">
    <property type="entry name" value="SIGNAL PEPTIDASE COMPLEX CATALYTIC SUBUNIT SEC11"/>
    <property type="match status" value="1"/>
</dbReference>
<dbReference type="InterPro" id="IPR036286">
    <property type="entry name" value="LexA/Signal_pep-like_sf"/>
</dbReference>
<gene>
    <name evidence="7" type="ORF">HF995_13370</name>
</gene>
<accession>A0A9X5FHB7</accession>
<keyword evidence="8" id="KW-1185">Reference proteome</keyword>
<dbReference type="NCBIfam" id="TIGR02228">
    <property type="entry name" value="sigpep_I_arch"/>
    <property type="match status" value="1"/>
</dbReference>
<keyword evidence="4 6" id="KW-0472">Membrane</keyword>
<dbReference type="AlphaFoldDB" id="A0A9X5FHB7"/>
<dbReference type="GO" id="GO:0009003">
    <property type="term" value="F:signal peptidase activity"/>
    <property type="evidence" value="ECO:0007669"/>
    <property type="project" value="UniProtKB-EC"/>
</dbReference>
<keyword evidence="2 6" id="KW-0812">Transmembrane</keyword>
<dbReference type="PRINTS" id="PR00728">
    <property type="entry name" value="SIGNALPTASE"/>
</dbReference>
<dbReference type="SUPFAM" id="SSF51306">
    <property type="entry name" value="LexA/Signal peptidase"/>
    <property type="match status" value="1"/>
</dbReference>
<dbReference type="GO" id="GO:0016020">
    <property type="term" value="C:membrane"/>
    <property type="evidence" value="ECO:0007669"/>
    <property type="project" value="UniProtKB-SubCell"/>
</dbReference>
<keyword evidence="3 6" id="KW-1133">Transmembrane helix</keyword>
<evidence type="ECO:0000256" key="5">
    <source>
        <dbReference type="NCBIfam" id="TIGR02228"/>
    </source>
</evidence>
<evidence type="ECO:0000313" key="8">
    <source>
        <dbReference type="Proteomes" id="UP000774283"/>
    </source>
</evidence>
<dbReference type="EC" id="3.4.21.89" evidence="5"/>
<comment type="subcellular location">
    <subcellularLocation>
        <location evidence="1">Membrane</location>
    </subcellularLocation>
</comment>
<dbReference type="GO" id="GO:0004252">
    <property type="term" value="F:serine-type endopeptidase activity"/>
    <property type="evidence" value="ECO:0007669"/>
    <property type="project" value="UniProtKB-UniRule"/>
</dbReference>
<evidence type="ECO:0000313" key="7">
    <source>
        <dbReference type="EMBL" id="NKX94246.1"/>
    </source>
</evidence>
<feature type="transmembrane region" description="Helical" evidence="6">
    <location>
        <begin position="138"/>
        <end position="164"/>
    </location>
</feature>
<evidence type="ECO:0000256" key="2">
    <source>
        <dbReference type="ARBA" id="ARBA00022692"/>
    </source>
</evidence>
<evidence type="ECO:0000256" key="4">
    <source>
        <dbReference type="ARBA" id="ARBA00023136"/>
    </source>
</evidence>